<keyword evidence="4 6" id="KW-1133">Transmembrane helix</keyword>
<dbReference type="PANTHER" id="PTHR23513">
    <property type="entry name" value="INTEGRAL MEMBRANE EFFLUX PROTEIN-RELATED"/>
    <property type="match status" value="1"/>
</dbReference>
<dbReference type="AlphaFoldDB" id="A0A3A1QWR5"/>
<sequence>MMKTRAFRYLWVGQALANGGDVFFIAAVIAATYEWTHSPFMMSIIPVVMTFSRFVSSVLAPLILDRFHLKNLLFHSQMLKTVLMGVTAVILFNGLGNIPFLFLLVGSVAFLDGWALPARNSFVPSIVRREDLMGANGFLSTIDQAVQFSAWAVGGILVSFAGEGWTIVLSGAIFLASSFMMYSLPMYGAGIPLKKSRELNPAGEMAEGWAEIWKSSKLRNIFIIYATESAATAVWAAAILYVYTDQQLGKGVEWWGFINSAFFIGLIGAGVMLLKTHRLFSANIYKWLPSALICTSVATLLFGFTGIAALSLVFSIIFGFFDGLKVILLQTAVQHIVSPEKLRKVFAVQGAVTTLLFGIFTLAAGFFSGKFGVVPVFAVSAVLLMIAVIPANKLKTEIMDN</sequence>
<feature type="transmembrane region" description="Helical" evidence="6">
    <location>
        <begin position="345"/>
        <end position="367"/>
    </location>
</feature>
<evidence type="ECO:0000256" key="1">
    <source>
        <dbReference type="ARBA" id="ARBA00004651"/>
    </source>
</evidence>
<gene>
    <name evidence="7" type="ORF">D3H55_18655</name>
</gene>
<feature type="transmembrane region" description="Helical" evidence="6">
    <location>
        <begin position="373"/>
        <end position="391"/>
    </location>
</feature>
<evidence type="ECO:0000313" key="8">
    <source>
        <dbReference type="Proteomes" id="UP000265801"/>
    </source>
</evidence>
<evidence type="ECO:0000313" key="7">
    <source>
        <dbReference type="EMBL" id="RIW29618.1"/>
    </source>
</evidence>
<feature type="transmembrane region" description="Helical" evidence="6">
    <location>
        <begin position="39"/>
        <end position="60"/>
    </location>
</feature>
<name>A0A3A1QWR5_9BACI</name>
<dbReference type="PRINTS" id="PR01988">
    <property type="entry name" value="EXPORTERBACE"/>
</dbReference>
<keyword evidence="5 6" id="KW-0472">Membrane</keyword>
<evidence type="ECO:0000256" key="4">
    <source>
        <dbReference type="ARBA" id="ARBA00022989"/>
    </source>
</evidence>
<feature type="transmembrane region" description="Helical" evidence="6">
    <location>
        <begin position="313"/>
        <end position="333"/>
    </location>
</feature>
<dbReference type="InterPro" id="IPR011701">
    <property type="entry name" value="MFS"/>
</dbReference>
<keyword evidence="3 6" id="KW-0812">Transmembrane</keyword>
<dbReference type="PANTHER" id="PTHR23513:SF19">
    <property type="entry name" value="MAJOR FACILITATOR SUPERFAMILY (MFS) PROFILE DOMAIN-CONTAINING PROTEIN"/>
    <property type="match status" value="1"/>
</dbReference>
<evidence type="ECO:0000256" key="6">
    <source>
        <dbReference type="SAM" id="Phobius"/>
    </source>
</evidence>
<dbReference type="SUPFAM" id="SSF103473">
    <property type="entry name" value="MFS general substrate transporter"/>
    <property type="match status" value="1"/>
</dbReference>
<feature type="transmembrane region" description="Helical" evidence="6">
    <location>
        <begin position="167"/>
        <end position="187"/>
    </location>
</feature>
<evidence type="ECO:0000256" key="5">
    <source>
        <dbReference type="ARBA" id="ARBA00023136"/>
    </source>
</evidence>
<dbReference type="OrthoDB" id="2351575at2"/>
<dbReference type="Proteomes" id="UP000265801">
    <property type="component" value="Unassembled WGS sequence"/>
</dbReference>
<protein>
    <submittedName>
        <fullName evidence="7">MFS transporter</fullName>
    </submittedName>
</protein>
<dbReference type="InterPro" id="IPR022324">
    <property type="entry name" value="Bacilysin_exporter_BacE_put"/>
</dbReference>
<reference evidence="7 8" key="1">
    <citation type="submission" date="2018-09" db="EMBL/GenBank/DDBJ databases">
        <title>Bacillus saliacetes sp. nov., isolated from Thai shrimp paste (Ka-pi).</title>
        <authorList>
            <person name="Daroonpunt R."/>
            <person name="Tanasupawat S."/>
            <person name="Yiamsombut S."/>
        </authorList>
    </citation>
    <scope>NUCLEOTIDE SEQUENCE [LARGE SCALE GENOMIC DNA]</scope>
    <source>
        <strain evidence="7 8">SKP7-4</strain>
    </source>
</reference>
<evidence type="ECO:0000256" key="2">
    <source>
        <dbReference type="ARBA" id="ARBA00022475"/>
    </source>
</evidence>
<dbReference type="Gene3D" id="1.20.1250.20">
    <property type="entry name" value="MFS general substrate transporter like domains"/>
    <property type="match status" value="1"/>
</dbReference>
<dbReference type="GO" id="GO:0005886">
    <property type="term" value="C:plasma membrane"/>
    <property type="evidence" value="ECO:0007669"/>
    <property type="project" value="UniProtKB-SubCell"/>
</dbReference>
<dbReference type="Pfam" id="PF07690">
    <property type="entry name" value="MFS_1"/>
    <property type="match status" value="1"/>
</dbReference>
<evidence type="ECO:0000256" key="3">
    <source>
        <dbReference type="ARBA" id="ARBA00022692"/>
    </source>
</evidence>
<proteinExistence type="predicted"/>
<feature type="transmembrane region" description="Helical" evidence="6">
    <location>
        <begin position="9"/>
        <end position="33"/>
    </location>
</feature>
<keyword evidence="2" id="KW-1003">Cell membrane</keyword>
<comment type="subcellular location">
    <subcellularLocation>
        <location evidence="1">Cell membrane</location>
        <topology evidence="1">Multi-pass membrane protein</topology>
    </subcellularLocation>
</comment>
<comment type="caution">
    <text evidence="7">The sequence shown here is derived from an EMBL/GenBank/DDBJ whole genome shotgun (WGS) entry which is preliminary data.</text>
</comment>
<dbReference type="EMBL" id="QXIR01000031">
    <property type="protein sequence ID" value="RIW29618.1"/>
    <property type="molecule type" value="Genomic_DNA"/>
</dbReference>
<dbReference type="GO" id="GO:0022857">
    <property type="term" value="F:transmembrane transporter activity"/>
    <property type="evidence" value="ECO:0007669"/>
    <property type="project" value="InterPro"/>
</dbReference>
<accession>A0A3A1QWR5</accession>
<keyword evidence="8" id="KW-1185">Reference proteome</keyword>
<organism evidence="7 8">
    <name type="scientific">Bacillus salacetis</name>
    <dbReference type="NCBI Taxonomy" id="2315464"/>
    <lineage>
        <taxon>Bacteria</taxon>
        <taxon>Bacillati</taxon>
        <taxon>Bacillota</taxon>
        <taxon>Bacilli</taxon>
        <taxon>Bacillales</taxon>
        <taxon>Bacillaceae</taxon>
        <taxon>Bacillus</taxon>
    </lineage>
</organism>
<feature type="transmembrane region" description="Helical" evidence="6">
    <location>
        <begin position="287"/>
        <end position="307"/>
    </location>
</feature>
<feature type="transmembrane region" description="Helical" evidence="6">
    <location>
        <begin position="254"/>
        <end position="275"/>
    </location>
</feature>
<dbReference type="CDD" id="cd06173">
    <property type="entry name" value="MFS_MefA_like"/>
    <property type="match status" value="1"/>
</dbReference>
<feature type="transmembrane region" description="Helical" evidence="6">
    <location>
        <begin position="222"/>
        <end position="242"/>
    </location>
</feature>
<dbReference type="InterPro" id="IPR036259">
    <property type="entry name" value="MFS_trans_sf"/>
</dbReference>